<dbReference type="GO" id="GO:0016485">
    <property type="term" value="P:protein processing"/>
    <property type="evidence" value="ECO:0007669"/>
    <property type="project" value="TreeGrafter"/>
</dbReference>
<dbReference type="Gene3D" id="1.10.1380.10">
    <property type="entry name" value="Neutral endopeptidase , domain2"/>
    <property type="match status" value="1"/>
</dbReference>
<dbReference type="InterPro" id="IPR008753">
    <property type="entry name" value="Peptidase_M13_N"/>
</dbReference>
<dbReference type="CDD" id="cd08662">
    <property type="entry name" value="M13"/>
    <property type="match status" value="1"/>
</dbReference>
<dbReference type="PROSITE" id="PS51885">
    <property type="entry name" value="NEPRILYSIN"/>
    <property type="match status" value="1"/>
</dbReference>
<keyword evidence="8" id="KW-0482">Metalloprotease</keyword>
<evidence type="ECO:0000256" key="6">
    <source>
        <dbReference type="ARBA" id="ARBA00022801"/>
    </source>
</evidence>
<keyword evidence="5" id="KW-0479">Metal-binding</keyword>
<organism evidence="12 13">
    <name type="scientific">Macrosiphum euphorbiae</name>
    <name type="common">potato aphid</name>
    <dbReference type="NCBI Taxonomy" id="13131"/>
    <lineage>
        <taxon>Eukaryota</taxon>
        <taxon>Metazoa</taxon>
        <taxon>Ecdysozoa</taxon>
        <taxon>Arthropoda</taxon>
        <taxon>Hexapoda</taxon>
        <taxon>Insecta</taxon>
        <taxon>Pterygota</taxon>
        <taxon>Neoptera</taxon>
        <taxon>Paraneoptera</taxon>
        <taxon>Hemiptera</taxon>
        <taxon>Sternorrhyncha</taxon>
        <taxon>Aphidomorpha</taxon>
        <taxon>Aphidoidea</taxon>
        <taxon>Aphididae</taxon>
        <taxon>Macrosiphini</taxon>
        <taxon>Macrosiphum</taxon>
    </lineage>
</organism>
<evidence type="ECO:0000256" key="7">
    <source>
        <dbReference type="ARBA" id="ARBA00022833"/>
    </source>
</evidence>
<comment type="similarity">
    <text evidence="3">Belongs to the peptidase M13 family.</text>
</comment>
<sequence length="728" mass="85080">MLSSFLALTLTMMYLNHSCSAKSIPSISPEKNGLVANSWRMLQNSKYERDNLICLSTGCVKAAASLINNMDQSVDPCDDFYQFACGNFIKNTILNDGEIKRNSFTVIKEAKLNQKRMIVTEPIQLDELRPFKMMKLLFKSCMDQERIEKLGLRPIKEMLKSIGGWPVLEAEKWNESKFTWMDSMYKLILPNKVQLIMYILDLSVGPDIKALKANILYLRPAFLGHPREYLIQGKDHDSVDKYYRYMVDIAVLFGADRPRATEELRESLDFEIELAKISMPEEEQQDIDKLYKPMKIADLQQKFPSIPWQDFLNKMLNQFIRQDDIISVTSLKYFSGLELLLSKTPKRVQANYVIWRYVVDSLSYLTEELRKRQIMYREYDITQPRWKECADISTELFNLAIQSLYVRRFFNENAEQNVIEMVNGIKEELYKTISSNVWMDDKTRKKAMDKAKAMTHTQYFELLDDSKLIAYYENLEVNDQDFYTSLLNLTKFSIDYEFSSLRKPVNISEYLYRNGFLTVANGFYIQMENKIILPTDILQGAFFSNDRPQYMIYGGIGFVIGHEIIQGFHNDGRNYDMNGNMVDWWTEETNKRFLEKEKCFISQYGNYTSHEVGLKVNGTQTLGENISDNGGLSIAYNAYREWAKGHGVEPRLPGLQEYTPQQMFWLSNANAWCAKNHMIYEEYVIQYDKHSPIRFRINGPFSNMKDFSDDFRCPLGSNMNPAKKCQLW</sequence>
<dbReference type="InterPro" id="IPR024079">
    <property type="entry name" value="MetalloPept_cat_dom_sf"/>
</dbReference>
<dbReference type="EMBL" id="CARXXK010000001">
    <property type="protein sequence ID" value="CAI6351505.1"/>
    <property type="molecule type" value="Genomic_DNA"/>
</dbReference>
<accession>A0AAV0W6W7</accession>
<reference evidence="12 13" key="1">
    <citation type="submission" date="2023-01" db="EMBL/GenBank/DDBJ databases">
        <authorList>
            <person name="Whitehead M."/>
        </authorList>
    </citation>
    <scope>NUCLEOTIDE SEQUENCE [LARGE SCALE GENOMIC DNA]</scope>
</reference>
<evidence type="ECO:0000256" key="3">
    <source>
        <dbReference type="ARBA" id="ARBA00007357"/>
    </source>
</evidence>
<keyword evidence="9" id="KW-0732">Signal</keyword>
<dbReference type="PANTHER" id="PTHR11733:SF224">
    <property type="entry name" value="NEPRILYSIN-2"/>
    <property type="match status" value="1"/>
</dbReference>
<dbReference type="GO" id="GO:0005886">
    <property type="term" value="C:plasma membrane"/>
    <property type="evidence" value="ECO:0007669"/>
    <property type="project" value="UniProtKB-SubCell"/>
</dbReference>
<gene>
    <name evidence="12" type="ORF">MEUPH1_LOCUS7842</name>
</gene>
<protein>
    <recommendedName>
        <fullName evidence="14">Membrane metallo-endopeptidase-like 1</fullName>
    </recommendedName>
</protein>
<feature type="domain" description="Peptidase M13 N-terminal" evidence="11">
    <location>
        <begin position="76"/>
        <end position="456"/>
    </location>
</feature>
<evidence type="ECO:0000256" key="5">
    <source>
        <dbReference type="ARBA" id="ARBA00022723"/>
    </source>
</evidence>
<keyword evidence="6" id="KW-0378">Hydrolase</keyword>
<evidence type="ECO:0000259" key="11">
    <source>
        <dbReference type="Pfam" id="PF05649"/>
    </source>
</evidence>
<evidence type="ECO:0000256" key="4">
    <source>
        <dbReference type="ARBA" id="ARBA00022670"/>
    </source>
</evidence>
<dbReference type="GO" id="GO:0046872">
    <property type="term" value="F:metal ion binding"/>
    <property type="evidence" value="ECO:0007669"/>
    <property type="project" value="UniProtKB-KW"/>
</dbReference>
<comment type="caution">
    <text evidence="12">The sequence shown here is derived from an EMBL/GenBank/DDBJ whole genome shotgun (WGS) entry which is preliminary data.</text>
</comment>
<dbReference type="GO" id="GO:0004222">
    <property type="term" value="F:metalloendopeptidase activity"/>
    <property type="evidence" value="ECO:0007669"/>
    <property type="project" value="InterPro"/>
</dbReference>
<keyword evidence="7" id="KW-0862">Zinc</keyword>
<evidence type="ECO:0000313" key="12">
    <source>
        <dbReference type="EMBL" id="CAI6351505.1"/>
    </source>
</evidence>
<evidence type="ECO:0000256" key="8">
    <source>
        <dbReference type="ARBA" id="ARBA00023049"/>
    </source>
</evidence>
<proteinExistence type="inferred from homology"/>
<keyword evidence="4" id="KW-0645">Protease</keyword>
<feature type="chain" id="PRO_5043729259" description="Membrane metallo-endopeptidase-like 1" evidence="9">
    <location>
        <begin position="22"/>
        <end position="728"/>
    </location>
</feature>
<dbReference type="Pfam" id="PF05649">
    <property type="entry name" value="Peptidase_M13_N"/>
    <property type="match status" value="1"/>
</dbReference>
<dbReference type="InterPro" id="IPR018497">
    <property type="entry name" value="Peptidase_M13_C"/>
</dbReference>
<dbReference type="Pfam" id="PF01431">
    <property type="entry name" value="Peptidase_M13"/>
    <property type="match status" value="1"/>
</dbReference>
<dbReference type="SUPFAM" id="SSF55486">
    <property type="entry name" value="Metalloproteases ('zincins'), catalytic domain"/>
    <property type="match status" value="1"/>
</dbReference>
<dbReference type="Proteomes" id="UP001160148">
    <property type="component" value="Unassembled WGS sequence"/>
</dbReference>
<evidence type="ECO:0000259" key="10">
    <source>
        <dbReference type="Pfam" id="PF01431"/>
    </source>
</evidence>
<dbReference type="InterPro" id="IPR000718">
    <property type="entry name" value="Peptidase_M13"/>
</dbReference>
<dbReference type="PANTHER" id="PTHR11733">
    <property type="entry name" value="ZINC METALLOPROTEASE FAMILY M13 NEPRILYSIN-RELATED"/>
    <property type="match status" value="1"/>
</dbReference>
<dbReference type="PRINTS" id="PR00786">
    <property type="entry name" value="NEPRILYSIN"/>
</dbReference>
<comment type="cofactor">
    <cofactor evidence="1">
        <name>Zn(2+)</name>
        <dbReference type="ChEBI" id="CHEBI:29105"/>
    </cofactor>
</comment>
<dbReference type="InterPro" id="IPR042089">
    <property type="entry name" value="Peptidase_M13_dom_2"/>
</dbReference>
<dbReference type="AlphaFoldDB" id="A0AAV0W6W7"/>
<comment type="subcellular location">
    <subcellularLocation>
        <location evidence="2">Cell membrane</location>
        <topology evidence="2">Single-pass type II membrane protein</topology>
    </subcellularLocation>
</comment>
<evidence type="ECO:0008006" key="14">
    <source>
        <dbReference type="Google" id="ProtNLM"/>
    </source>
</evidence>
<evidence type="ECO:0000313" key="13">
    <source>
        <dbReference type="Proteomes" id="UP001160148"/>
    </source>
</evidence>
<evidence type="ECO:0000256" key="2">
    <source>
        <dbReference type="ARBA" id="ARBA00004401"/>
    </source>
</evidence>
<dbReference type="Gene3D" id="3.40.390.10">
    <property type="entry name" value="Collagenase (Catalytic Domain)"/>
    <property type="match status" value="1"/>
</dbReference>
<evidence type="ECO:0000256" key="9">
    <source>
        <dbReference type="SAM" id="SignalP"/>
    </source>
</evidence>
<name>A0AAV0W6W7_9HEMI</name>
<feature type="signal peptide" evidence="9">
    <location>
        <begin position="1"/>
        <end position="21"/>
    </location>
</feature>
<evidence type="ECO:0000256" key="1">
    <source>
        <dbReference type="ARBA" id="ARBA00001947"/>
    </source>
</evidence>
<feature type="domain" description="Peptidase M13 C-terminal" evidence="10">
    <location>
        <begin position="521"/>
        <end position="727"/>
    </location>
</feature>
<keyword evidence="13" id="KW-1185">Reference proteome</keyword>